<name>A0A1Q9H695_PHODP</name>
<dbReference type="FunFam" id="3.30.420.10:FF:000060">
    <property type="entry name" value="Ribonuclease D"/>
    <property type="match status" value="1"/>
</dbReference>
<dbReference type="Gene3D" id="3.30.420.10">
    <property type="entry name" value="Ribonuclease H-like superfamily/Ribonuclease H"/>
    <property type="match status" value="1"/>
</dbReference>
<dbReference type="Pfam" id="PF21293">
    <property type="entry name" value="RNAseD_HRDC_C"/>
    <property type="match status" value="1"/>
</dbReference>
<evidence type="ECO:0000256" key="3">
    <source>
        <dbReference type="ARBA" id="ARBA00022722"/>
    </source>
</evidence>
<comment type="cofactor">
    <cofactor evidence="6">
        <name>a divalent metal cation</name>
        <dbReference type="ChEBI" id="CHEBI:60240"/>
    </cofactor>
</comment>
<reference evidence="7 8" key="1">
    <citation type="submission" date="2020-09" db="EMBL/GenBank/DDBJ databases">
        <title>Complete, closed and curated genome sequences of Photobacterium damselae subsp. piscicida isolates from Australia indicate localised evolution and additional plasmid-borne pathogenicity mechanisms.</title>
        <authorList>
            <person name="Baseggio L."/>
            <person name="Silayeva O."/>
            <person name="Buller N."/>
            <person name="Landos M."/>
            <person name="Engelstaedter J."/>
            <person name="Barnes A.C."/>
        </authorList>
    </citation>
    <scope>NUCLEOTIDE SEQUENCE [LARGE SCALE GENOMIC DNA]</scope>
    <source>
        <strain evidence="7 8">AS-16-0540-1</strain>
    </source>
</reference>
<dbReference type="InterPro" id="IPR036397">
    <property type="entry name" value="RNaseH_sf"/>
</dbReference>
<dbReference type="GO" id="GO:0000166">
    <property type="term" value="F:nucleotide binding"/>
    <property type="evidence" value="ECO:0007669"/>
    <property type="project" value="InterPro"/>
</dbReference>
<evidence type="ECO:0000256" key="2">
    <source>
        <dbReference type="ARBA" id="ARBA00022694"/>
    </source>
</evidence>
<comment type="subcellular location">
    <subcellularLocation>
        <location evidence="6">Cytoplasm</location>
    </subcellularLocation>
</comment>
<gene>
    <name evidence="6 7" type="primary">rnd</name>
    <name evidence="7" type="ORF">IC627_10390</name>
</gene>
<keyword evidence="1 6" id="KW-0963">Cytoplasm</keyword>
<dbReference type="NCBIfam" id="TIGR01388">
    <property type="entry name" value="rnd"/>
    <property type="match status" value="1"/>
</dbReference>
<dbReference type="GO" id="GO:0005737">
    <property type="term" value="C:cytoplasm"/>
    <property type="evidence" value="ECO:0007669"/>
    <property type="project" value="UniProtKB-SubCell"/>
</dbReference>
<dbReference type="Pfam" id="PF00570">
    <property type="entry name" value="HRDC"/>
    <property type="match status" value="1"/>
</dbReference>
<dbReference type="EMBL" id="CP061854">
    <property type="protein sequence ID" value="QOD55725.1"/>
    <property type="molecule type" value="Genomic_DNA"/>
</dbReference>
<proteinExistence type="inferred from homology"/>
<evidence type="ECO:0000313" key="7">
    <source>
        <dbReference type="EMBL" id="QOD55725.1"/>
    </source>
</evidence>
<dbReference type="GO" id="GO:0003676">
    <property type="term" value="F:nucleic acid binding"/>
    <property type="evidence" value="ECO:0007669"/>
    <property type="project" value="InterPro"/>
</dbReference>
<dbReference type="PROSITE" id="PS50967">
    <property type="entry name" value="HRDC"/>
    <property type="match status" value="1"/>
</dbReference>
<dbReference type="Pfam" id="PF01612">
    <property type="entry name" value="DNA_pol_A_exo1"/>
    <property type="match status" value="1"/>
</dbReference>
<dbReference type="RefSeq" id="WP_044176088.1">
    <property type="nucleotide sequence ID" value="NZ_AP018045.1"/>
</dbReference>
<dbReference type="HAMAP" id="MF_01899">
    <property type="entry name" value="RNase_D"/>
    <property type="match status" value="1"/>
</dbReference>
<organism evidence="7 8">
    <name type="scientific">Photobacterium damsela subsp. piscicida</name>
    <name type="common">Pasteurella piscicida</name>
    <dbReference type="NCBI Taxonomy" id="38294"/>
    <lineage>
        <taxon>Bacteria</taxon>
        <taxon>Pseudomonadati</taxon>
        <taxon>Pseudomonadota</taxon>
        <taxon>Gammaproteobacteria</taxon>
        <taxon>Vibrionales</taxon>
        <taxon>Vibrionaceae</taxon>
        <taxon>Photobacterium</taxon>
    </lineage>
</organism>
<dbReference type="CDD" id="cd06142">
    <property type="entry name" value="RNaseD_exo"/>
    <property type="match status" value="1"/>
</dbReference>
<dbReference type="PANTHER" id="PTHR47649">
    <property type="entry name" value="RIBONUCLEASE D"/>
    <property type="match status" value="1"/>
</dbReference>
<keyword evidence="2 6" id="KW-0819">tRNA processing</keyword>
<dbReference type="Gene3D" id="1.10.150.80">
    <property type="entry name" value="HRDC domain"/>
    <property type="match status" value="2"/>
</dbReference>
<dbReference type="GO" id="GO:0033890">
    <property type="term" value="F:ribonuclease D activity"/>
    <property type="evidence" value="ECO:0007669"/>
    <property type="project" value="UniProtKB-UniRule"/>
</dbReference>
<evidence type="ECO:0000313" key="8">
    <source>
        <dbReference type="Proteomes" id="UP000516656"/>
    </source>
</evidence>
<dbReference type="InterPro" id="IPR012337">
    <property type="entry name" value="RNaseH-like_sf"/>
</dbReference>
<dbReference type="EC" id="3.1.13.5" evidence="6"/>
<dbReference type="PANTHER" id="PTHR47649:SF1">
    <property type="entry name" value="RIBONUCLEASE D"/>
    <property type="match status" value="1"/>
</dbReference>
<dbReference type="GO" id="GO:0008408">
    <property type="term" value="F:3'-5' exonuclease activity"/>
    <property type="evidence" value="ECO:0007669"/>
    <property type="project" value="InterPro"/>
</dbReference>
<comment type="similarity">
    <text evidence="6">Belongs to the RNase D family.</text>
</comment>
<evidence type="ECO:0000256" key="6">
    <source>
        <dbReference type="HAMAP-Rule" id="MF_01899"/>
    </source>
</evidence>
<dbReference type="SUPFAM" id="SSF53098">
    <property type="entry name" value="Ribonuclease H-like"/>
    <property type="match status" value="1"/>
</dbReference>
<keyword evidence="4 6" id="KW-0378">Hydrolase</keyword>
<sequence>MEFTIITTTADLKMVCQAASSAPAIMLDTEFVRTRTLYPKLGLIQLFDGKQLSLIDPLAIEDMEPLWDLLRDQSVMKVLHACGEDLEVFQHHAGCLPVPMLDTQLMAAFLGHGVSTGFGALVKEYVGVELDKGEARTNWLARPLTDRQLNYAAADVFYLLPLYETLLEKVEAAGYREALEQECNATMLKRVKQADPSKAYLNIKNAWQLNPKQLAILQKLAAWRVLESQKRDIAVNFIVKELNLWKIARYNIKSKAVMEKEGFEPMEFQRHANRLLKMVYDVDSMSALDYPDKIQRLVDFVGYKQAVKRLKDVVVDVEKKTGLAPEFLASKKQIHQVLSWAWKHQYAEDKRPEMLKTWREPLFEERVMGLLEKMSPNSASLK</sequence>
<evidence type="ECO:0000256" key="4">
    <source>
        <dbReference type="ARBA" id="ARBA00022801"/>
    </source>
</evidence>
<keyword evidence="5 6" id="KW-0269">Exonuclease</keyword>
<dbReference type="InterPro" id="IPR048579">
    <property type="entry name" value="RNAseD_HRDC_C"/>
</dbReference>
<dbReference type="InterPro" id="IPR044876">
    <property type="entry name" value="HRDC_dom_sf"/>
</dbReference>
<dbReference type="InterPro" id="IPR002562">
    <property type="entry name" value="3'-5'_exonuclease_dom"/>
</dbReference>
<comment type="catalytic activity">
    <reaction evidence="6">
        <text>Exonucleolytic cleavage that removes extra residues from the 3'-terminus of tRNA to produce 5'-mononucleotides.</text>
        <dbReference type="EC" id="3.1.13.5"/>
    </reaction>
</comment>
<dbReference type="GO" id="GO:0042780">
    <property type="term" value="P:tRNA 3'-end processing"/>
    <property type="evidence" value="ECO:0007669"/>
    <property type="project" value="UniProtKB-UniRule"/>
</dbReference>
<protein>
    <recommendedName>
        <fullName evidence="6">Ribonuclease D</fullName>
        <shortName evidence="6">RNase D</shortName>
        <ecNumber evidence="6">3.1.13.5</ecNumber>
    </recommendedName>
</protein>
<comment type="function">
    <text evidence="6">Exonuclease involved in the 3' processing of various precursor tRNAs. Initiates hydrolysis at the 3'-terminus of an RNA molecule and releases 5'-mononucleotides.</text>
</comment>
<accession>A0A1Q9H695</accession>
<evidence type="ECO:0000256" key="1">
    <source>
        <dbReference type="ARBA" id="ARBA00022490"/>
    </source>
</evidence>
<dbReference type="SMART" id="SM00474">
    <property type="entry name" value="35EXOc"/>
    <property type="match status" value="1"/>
</dbReference>
<evidence type="ECO:0000256" key="5">
    <source>
        <dbReference type="ARBA" id="ARBA00022839"/>
    </source>
</evidence>
<dbReference type="InterPro" id="IPR051086">
    <property type="entry name" value="RNase_D-like"/>
</dbReference>
<keyword evidence="3 6" id="KW-0540">Nuclease</keyword>
<dbReference type="AlphaFoldDB" id="A0A1Q9H695"/>
<dbReference type="InterPro" id="IPR002121">
    <property type="entry name" value="HRDC_dom"/>
</dbReference>
<dbReference type="InterPro" id="IPR006292">
    <property type="entry name" value="RNase_D"/>
</dbReference>
<dbReference type="SUPFAM" id="SSF47819">
    <property type="entry name" value="HRDC-like"/>
    <property type="match status" value="2"/>
</dbReference>
<dbReference type="InterPro" id="IPR010997">
    <property type="entry name" value="HRDC-like_sf"/>
</dbReference>
<dbReference type="Proteomes" id="UP000516656">
    <property type="component" value="Chromosome 1"/>
</dbReference>